<accession>A0AAW1PG34</accession>
<dbReference type="EMBL" id="JALJOQ010000030">
    <property type="protein sequence ID" value="KAK9807436.1"/>
    <property type="molecule type" value="Genomic_DNA"/>
</dbReference>
<proteinExistence type="predicted"/>
<sequence>MLLVTGSDSCLLDFEGAEAIDEADALSDHVTLTSAGLRDALTCNVLPRLSLYSLGSLACTCAALRNLTYEAEDTWLSSATAVLPAQHPLISNRPALQTALQRRFVAKRNVGAGVISAKMNFHDLFSYGAGLLFSTDGSRLAVTLDKSVSMPPAQPVSSSWMLEPAKC</sequence>
<evidence type="ECO:0000313" key="2">
    <source>
        <dbReference type="Proteomes" id="UP001465755"/>
    </source>
</evidence>
<dbReference type="Proteomes" id="UP001465755">
    <property type="component" value="Unassembled WGS sequence"/>
</dbReference>
<evidence type="ECO:0000313" key="1">
    <source>
        <dbReference type="EMBL" id="KAK9807436.1"/>
    </source>
</evidence>
<reference evidence="1 2" key="1">
    <citation type="journal article" date="2024" name="Nat. Commun.">
        <title>Phylogenomics reveals the evolutionary origins of lichenization in chlorophyte algae.</title>
        <authorList>
            <person name="Puginier C."/>
            <person name="Libourel C."/>
            <person name="Otte J."/>
            <person name="Skaloud P."/>
            <person name="Haon M."/>
            <person name="Grisel S."/>
            <person name="Petersen M."/>
            <person name="Berrin J.G."/>
            <person name="Delaux P.M."/>
            <person name="Dal Grande F."/>
            <person name="Keller J."/>
        </authorList>
    </citation>
    <scope>NUCLEOTIDE SEQUENCE [LARGE SCALE GENOMIC DNA]</scope>
    <source>
        <strain evidence="1 2">SAG 2036</strain>
    </source>
</reference>
<protein>
    <submittedName>
        <fullName evidence="1">Uncharacterized protein</fullName>
    </submittedName>
</protein>
<organism evidence="1 2">
    <name type="scientific">Symbiochloris irregularis</name>
    <dbReference type="NCBI Taxonomy" id="706552"/>
    <lineage>
        <taxon>Eukaryota</taxon>
        <taxon>Viridiplantae</taxon>
        <taxon>Chlorophyta</taxon>
        <taxon>core chlorophytes</taxon>
        <taxon>Trebouxiophyceae</taxon>
        <taxon>Trebouxiales</taxon>
        <taxon>Trebouxiaceae</taxon>
        <taxon>Symbiochloris</taxon>
    </lineage>
</organism>
<gene>
    <name evidence="1" type="ORF">WJX73_006723</name>
</gene>
<name>A0AAW1PG34_9CHLO</name>
<comment type="caution">
    <text evidence="1">The sequence shown here is derived from an EMBL/GenBank/DDBJ whole genome shotgun (WGS) entry which is preliminary data.</text>
</comment>
<keyword evidence="2" id="KW-1185">Reference proteome</keyword>
<dbReference type="AlphaFoldDB" id="A0AAW1PG34"/>